<dbReference type="Proteomes" id="UP000241912">
    <property type="component" value="Unassembled WGS sequence"/>
</dbReference>
<comment type="caution">
    <text evidence="2">The sequence shown here is derived from an EMBL/GenBank/DDBJ whole genome shotgun (WGS) entry which is preliminary data.</text>
</comment>
<evidence type="ECO:0000313" key="2">
    <source>
        <dbReference type="EMBL" id="PSJ18255.1"/>
    </source>
</evidence>
<dbReference type="PANTHER" id="PTHR42828">
    <property type="entry name" value="DHBP SYNTHASE RIBB-LIKE ALPHA/BETA DOMAIN-CONTAINING PROTEIN"/>
    <property type="match status" value="1"/>
</dbReference>
<dbReference type="PANTHER" id="PTHR42828:SF3">
    <property type="entry name" value="THREONYLCARBAMOYL-AMP SYNTHASE"/>
    <property type="match status" value="1"/>
</dbReference>
<dbReference type="Pfam" id="PF01300">
    <property type="entry name" value="Sua5_yciO_yrdC"/>
    <property type="match status" value="1"/>
</dbReference>
<gene>
    <name evidence="2" type="ORF">C7H79_03450</name>
</gene>
<dbReference type="NCBIfam" id="TIGR00057">
    <property type="entry name" value="L-threonylcarbamoyladenylate synthase"/>
    <property type="match status" value="1"/>
</dbReference>
<dbReference type="InterPro" id="IPR052532">
    <property type="entry name" value="SUA5_domain"/>
</dbReference>
<dbReference type="OrthoDB" id="9781656at2"/>
<dbReference type="InterPro" id="IPR017945">
    <property type="entry name" value="DHBP_synth_RibB-like_a/b_dom"/>
</dbReference>
<keyword evidence="3" id="KW-1185">Reference proteome</keyword>
<dbReference type="AlphaFoldDB" id="A0A2P7NXT9"/>
<evidence type="ECO:0000313" key="3">
    <source>
        <dbReference type="Proteomes" id="UP000241912"/>
    </source>
</evidence>
<organism evidence="2 3">
    <name type="scientific">Nitrosomonas supralitoralis</name>
    <dbReference type="NCBI Taxonomy" id="2116706"/>
    <lineage>
        <taxon>Bacteria</taxon>
        <taxon>Pseudomonadati</taxon>
        <taxon>Pseudomonadota</taxon>
        <taxon>Betaproteobacteria</taxon>
        <taxon>Nitrosomonadales</taxon>
        <taxon>Nitrosomonadaceae</taxon>
        <taxon>Nitrosomonas</taxon>
    </lineage>
</organism>
<name>A0A2P7NXT9_9PROT</name>
<dbReference type="GO" id="GO:0003725">
    <property type="term" value="F:double-stranded RNA binding"/>
    <property type="evidence" value="ECO:0007669"/>
    <property type="project" value="InterPro"/>
</dbReference>
<dbReference type="PROSITE" id="PS51163">
    <property type="entry name" value="YRDC"/>
    <property type="match status" value="1"/>
</dbReference>
<accession>A0A2P7NXT9</accession>
<reference evidence="2 3" key="1">
    <citation type="submission" date="2018-03" db="EMBL/GenBank/DDBJ databases">
        <title>Draft genome of Nitrosomonas supralitoralis APG5.</title>
        <authorList>
            <person name="Urakawa H."/>
            <person name="Lopez J.V."/>
        </authorList>
    </citation>
    <scope>NUCLEOTIDE SEQUENCE [LARGE SCALE GENOMIC DNA]</scope>
    <source>
        <strain evidence="2 3">APG5</strain>
    </source>
</reference>
<protein>
    <submittedName>
        <fullName evidence="2">Threonylcarbamoyl-AMP synthase</fullName>
    </submittedName>
</protein>
<evidence type="ECO:0000259" key="1">
    <source>
        <dbReference type="PROSITE" id="PS51163"/>
    </source>
</evidence>
<feature type="domain" description="YrdC-like" evidence="1">
    <location>
        <begin position="14"/>
        <end position="200"/>
    </location>
</feature>
<dbReference type="SUPFAM" id="SSF55821">
    <property type="entry name" value="YrdC/RibB"/>
    <property type="match status" value="1"/>
</dbReference>
<sequence>MAQFFSIHADTPHARLIRQAVAIVRKGGIIVYPTDSCYALGCHLGDKDAMTRIRTIRQVDERHHFTLVCRNLTEISIYAKVDNSQYRLLKATTPGSYTFILQATREVPRRMQHPKRNTIGLRIPDHPVVLALLEELDEPLLSSTLILPGDEYPLNDAEEIRDRLEHQVELIMDAGSCGIDMTTVIDLTTDVPALVRQGKGGLEPFGIEHG</sequence>
<dbReference type="EMBL" id="PXXU01000007">
    <property type="protein sequence ID" value="PSJ18255.1"/>
    <property type="molecule type" value="Genomic_DNA"/>
</dbReference>
<dbReference type="InterPro" id="IPR006070">
    <property type="entry name" value="Sua5-like_dom"/>
</dbReference>
<dbReference type="RefSeq" id="WP_106705904.1">
    <property type="nucleotide sequence ID" value="NZ_PXXU01000007.1"/>
</dbReference>
<dbReference type="Gene3D" id="3.90.870.10">
    <property type="entry name" value="DHBP synthase"/>
    <property type="match status" value="1"/>
</dbReference>
<proteinExistence type="predicted"/>